<name>A0A8K0GTG2_9ROSA</name>
<feature type="compositionally biased region" description="Basic and acidic residues" evidence="1">
    <location>
        <begin position="1"/>
        <end position="11"/>
    </location>
</feature>
<evidence type="ECO:0000313" key="3">
    <source>
        <dbReference type="Proteomes" id="UP000796880"/>
    </source>
</evidence>
<comment type="caution">
    <text evidence="2">The sequence shown here is derived from an EMBL/GenBank/DDBJ whole genome shotgun (WGS) entry which is preliminary data.</text>
</comment>
<sequence length="238" mass="25616">MAYQEELRVDQIPEGFLQDSSMERTTETLGFSATAHNSPCVECGCGPGSNSCGSSKKRPSPCFSSSSSDSDHDHQPNPKKLFLDTTPDSTSSPTCSSKINAPPPLVHAPESSVSTHTSNRNDLHRCISDPYSYPVATGNVATTQPPEHAVPLASRVLGRSVSVLSRPVETLNGSGSSKMVVREDGFNKDDNDGDVLEDDGSFVSVERMREFVKIHLNCECGKIGELVVAGGNCFYRIY</sequence>
<accession>A0A8K0GTG2</accession>
<dbReference type="EMBL" id="VOIH02000008">
    <property type="protein sequence ID" value="KAF3440727.1"/>
    <property type="molecule type" value="Genomic_DNA"/>
</dbReference>
<proteinExistence type="predicted"/>
<organism evidence="2 3">
    <name type="scientific">Rhamnella rubrinervis</name>
    <dbReference type="NCBI Taxonomy" id="2594499"/>
    <lineage>
        <taxon>Eukaryota</taxon>
        <taxon>Viridiplantae</taxon>
        <taxon>Streptophyta</taxon>
        <taxon>Embryophyta</taxon>
        <taxon>Tracheophyta</taxon>
        <taxon>Spermatophyta</taxon>
        <taxon>Magnoliopsida</taxon>
        <taxon>eudicotyledons</taxon>
        <taxon>Gunneridae</taxon>
        <taxon>Pentapetalae</taxon>
        <taxon>rosids</taxon>
        <taxon>fabids</taxon>
        <taxon>Rosales</taxon>
        <taxon>Rhamnaceae</taxon>
        <taxon>rhamnoid group</taxon>
        <taxon>Rhamneae</taxon>
        <taxon>Rhamnella</taxon>
    </lineage>
</organism>
<feature type="region of interest" description="Disordered" evidence="1">
    <location>
        <begin position="48"/>
        <end position="120"/>
    </location>
</feature>
<evidence type="ECO:0000256" key="1">
    <source>
        <dbReference type="SAM" id="MobiDB-lite"/>
    </source>
</evidence>
<dbReference type="AlphaFoldDB" id="A0A8K0GTG2"/>
<gene>
    <name evidence="2" type="ORF">FNV43_RR19013</name>
</gene>
<keyword evidence="3" id="KW-1185">Reference proteome</keyword>
<evidence type="ECO:0000313" key="2">
    <source>
        <dbReference type="EMBL" id="KAF3440727.1"/>
    </source>
</evidence>
<feature type="compositionally biased region" description="Low complexity" evidence="1">
    <location>
        <begin position="48"/>
        <end position="68"/>
    </location>
</feature>
<feature type="compositionally biased region" description="Low complexity" evidence="1">
    <location>
        <begin position="84"/>
        <end position="97"/>
    </location>
</feature>
<feature type="region of interest" description="Disordered" evidence="1">
    <location>
        <begin position="1"/>
        <end position="24"/>
    </location>
</feature>
<protein>
    <submittedName>
        <fullName evidence="2">Uncharacterized protein</fullName>
    </submittedName>
</protein>
<reference evidence="2" key="1">
    <citation type="submission" date="2020-03" db="EMBL/GenBank/DDBJ databases">
        <title>A high-quality chromosome-level genome assembly of a woody plant with both climbing and erect habits, Rhamnella rubrinervis.</title>
        <authorList>
            <person name="Lu Z."/>
            <person name="Yang Y."/>
            <person name="Zhu X."/>
            <person name="Sun Y."/>
        </authorList>
    </citation>
    <scope>NUCLEOTIDE SEQUENCE</scope>
    <source>
        <strain evidence="2">BYM</strain>
        <tissue evidence="2">Leaf</tissue>
    </source>
</reference>
<dbReference type="Proteomes" id="UP000796880">
    <property type="component" value="Unassembled WGS sequence"/>
</dbReference>